<evidence type="ECO:0000256" key="1">
    <source>
        <dbReference type="SAM" id="Phobius"/>
    </source>
</evidence>
<dbReference type="EMBL" id="NBSK02000002">
    <property type="protein sequence ID" value="KAJ0220916.1"/>
    <property type="molecule type" value="Genomic_DNA"/>
</dbReference>
<feature type="transmembrane region" description="Helical" evidence="1">
    <location>
        <begin position="20"/>
        <end position="40"/>
    </location>
</feature>
<proteinExistence type="predicted"/>
<gene>
    <name evidence="2" type="ORF">LSAT_V11C200087490</name>
</gene>
<evidence type="ECO:0000313" key="3">
    <source>
        <dbReference type="Proteomes" id="UP000235145"/>
    </source>
</evidence>
<dbReference type="Proteomes" id="UP000235145">
    <property type="component" value="Unassembled WGS sequence"/>
</dbReference>
<protein>
    <submittedName>
        <fullName evidence="2">Uncharacterized protein</fullName>
    </submittedName>
</protein>
<keyword evidence="1" id="KW-0812">Transmembrane</keyword>
<reference evidence="2 3" key="1">
    <citation type="journal article" date="2017" name="Nat. Commun.">
        <title>Genome assembly with in vitro proximity ligation data and whole-genome triplication in lettuce.</title>
        <authorList>
            <person name="Reyes-Chin-Wo S."/>
            <person name="Wang Z."/>
            <person name="Yang X."/>
            <person name="Kozik A."/>
            <person name="Arikit S."/>
            <person name="Song C."/>
            <person name="Xia L."/>
            <person name="Froenicke L."/>
            <person name="Lavelle D.O."/>
            <person name="Truco M.J."/>
            <person name="Xia R."/>
            <person name="Zhu S."/>
            <person name="Xu C."/>
            <person name="Xu H."/>
            <person name="Xu X."/>
            <person name="Cox K."/>
            <person name="Korf I."/>
            <person name="Meyers B.C."/>
            <person name="Michelmore R.W."/>
        </authorList>
    </citation>
    <scope>NUCLEOTIDE SEQUENCE [LARGE SCALE GENOMIC DNA]</scope>
    <source>
        <strain evidence="3">cv. Salinas</strain>
        <tissue evidence="2">Seedlings</tissue>
    </source>
</reference>
<evidence type="ECO:0000313" key="2">
    <source>
        <dbReference type="EMBL" id="KAJ0220916.1"/>
    </source>
</evidence>
<sequence>MTYGSLVKLIVANSVMVYPWMTYGSLVKLIVAYSVMVTLIDDIWVIGQHGEDEAGKQLFQDADDKGQLDAIFVLGMLLMAEGSENIY</sequence>
<dbReference type="AlphaFoldDB" id="A0A9R1WE56"/>
<accession>A0A9R1WE56</accession>
<keyword evidence="1" id="KW-0472">Membrane</keyword>
<keyword evidence="3" id="KW-1185">Reference proteome</keyword>
<keyword evidence="1" id="KW-1133">Transmembrane helix</keyword>
<organism evidence="2 3">
    <name type="scientific">Lactuca sativa</name>
    <name type="common">Garden lettuce</name>
    <dbReference type="NCBI Taxonomy" id="4236"/>
    <lineage>
        <taxon>Eukaryota</taxon>
        <taxon>Viridiplantae</taxon>
        <taxon>Streptophyta</taxon>
        <taxon>Embryophyta</taxon>
        <taxon>Tracheophyta</taxon>
        <taxon>Spermatophyta</taxon>
        <taxon>Magnoliopsida</taxon>
        <taxon>eudicotyledons</taxon>
        <taxon>Gunneridae</taxon>
        <taxon>Pentapetalae</taxon>
        <taxon>asterids</taxon>
        <taxon>campanulids</taxon>
        <taxon>Asterales</taxon>
        <taxon>Asteraceae</taxon>
        <taxon>Cichorioideae</taxon>
        <taxon>Cichorieae</taxon>
        <taxon>Lactucinae</taxon>
        <taxon>Lactuca</taxon>
    </lineage>
</organism>
<comment type="caution">
    <text evidence="2">The sequence shown here is derived from an EMBL/GenBank/DDBJ whole genome shotgun (WGS) entry which is preliminary data.</text>
</comment>
<name>A0A9R1WE56_LACSA</name>